<reference evidence="2" key="2">
    <citation type="submission" date="2020-09" db="EMBL/GenBank/DDBJ databases">
        <authorList>
            <person name="Sun Q."/>
            <person name="Zhou Y."/>
        </authorList>
    </citation>
    <scope>NUCLEOTIDE SEQUENCE</scope>
    <source>
        <strain evidence="2">CGMCC 1.12187</strain>
    </source>
</reference>
<feature type="transmembrane region" description="Helical" evidence="1">
    <location>
        <begin position="369"/>
        <end position="388"/>
    </location>
</feature>
<feature type="transmembrane region" description="Helical" evidence="1">
    <location>
        <begin position="344"/>
        <end position="363"/>
    </location>
</feature>
<keyword evidence="3" id="KW-1185">Reference proteome</keyword>
<dbReference type="Pfam" id="PF06772">
    <property type="entry name" value="LtrA"/>
    <property type="match status" value="1"/>
</dbReference>
<evidence type="ECO:0000313" key="2">
    <source>
        <dbReference type="EMBL" id="GGG51827.1"/>
    </source>
</evidence>
<feature type="transmembrane region" description="Helical" evidence="1">
    <location>
        <begin position="171"/>
        <end position="194"/>
    </location>
</feature>
<feature type="transmembrane region" description="Helical" evidence="1">
    <location>
        <begin position="144"/>
        <end position="165"/>
    </location>
</feature>
<dbReference type="PANTHER" id="PTHR36840">
    <property type="entry name" value="BLL5714 PROTEIN"/>
    <property type="match status" value="1"/>
</dbReference>
<feature type="transmembrane region" description="Helical" evidence="1">
    <location>
        <begin position="316"/>
        <end position="337"/>
    </location>
</feature>
<evidence type="ECO:0000256" key="1">
    <source>
        <dbReference type="SAM" id="Phobius"/>
    </source>
</evidence>
<accession>A0A917GMZ5</accession>
<feature type="transmembrane region" description="Helical" evidence="1">
    <location>
        <begin position="110"/>
        <end position="132"/>
    </location>
</feature>
<feature type="transmembrane region" description="Helical" evidence="1">
    <location>
        <begin position="78"/>
        <end position="98"/>
    </location>
</feature>
<comment type="caution">
    <text evidence="2">The sequence shown here is derived from an EMBL/GenBank/DDBJ whole genome shotgun (WGS) entry which is preliminary data.</text>
</comment>
<feature type="transmembrane region" description="Helical" evidence="1">
    <location>
        <begin position="21"/>
        <end position="40"/>
    </location>
</feature>
<dbReference type="PANTHER" id="PTHR36840:SF1">
    <property type="entry name" value="BLL5714 PROTEIN"/>
    <property type="match status" value="1"/>
</dbReference>
<feature type="transmembrane region" description="Helical" evidence="1">
    <location>
        <begin position="278"/>
        <end position="296"/>
    </location>
</feature>
<dbReference type="Proteomes" id="UP000638848">
    <property type="component" value="Unassembled WGS sequence"/>
</dbReference>
<reference evidence="2" key="1">
    <citation type="journal article" date="2014" name="Int. J. Syst. Evol. Microbiol.">
        <title>Complete genome sequence of Corynebacterium casei LMG S-19264T (=DSM 44701T), isolated from a smear-ripened cheese.</title>
        <authorList>
            <consortium name="US DOE Joint Genome Institute (JGI-PGF)"/>
            <person name="Walter F."/>
            <person name="Albersmeier A."/>
            <person name="Kalinowski J."/>
            <person name="Ruckert C."/>
        </authorList>
    </citation>
    <scope>NUCLEOTIDE SEQUENCE</scope>
    <source>
        <strain evidence="2">CGMCC 1.12187</strain>
    </source>
</reference>
<sequence>MARTAIIWVRPTESTHRVTTLELFFDLVFVFAFIQVTRLMTADPTVVGAARGLLLMAMLWASWSAYAWLGNQARADEGLVRATFVGAMVVMFVAALAIPESFADLPGGLFAPFVFAVCYTVVRLAHLACHFVVAGGDAEERRQLLRTGAPITASCALIVTGGALGPPHQTVLWTLAVVVSYTGVWVSGVAGWRLPSPGHFADRHGLILMVALGESLIAIGFGVAAHPLSLPAVAASVLGLSVAVSLWWLYFDVVAHVAEGVLHQVPEAERAALARTSYSYLHFLIVVPVIFIATGLKGVQEHVSDPAHQELADPLTGVPLVALYAGVAVHLAGHIAFRRREVGTWNAERGVVAVLLVLLLPVAGRLPALASLGLVAALLAVLVCYELLRFWQYRDVVRHSADPVADLARLLCGDGRSGGRPGGPPGPEIKW</sequence>
<organism evidence="2 3">
    <name type="scientific">Kocuria dechangensis</name>
    <dbReference type="NCBI Taxonomy" id="1176249"/>
    <lineage>
        <taxon>Bacteria</taxon>
        <taxon>Bacillati</taxon>
        <taxon>Actinomycetota</taxon>
        <taxon>Actinomycetes</taxon>
        <taxon>Micrococcales</taxon>
        <taxon>Micrococcaceae</taxon>
        <taxon>Kocuria</taxon>
    </lineage>
</organism>
<feature type="transmembrane region" description="Helical" evidence="1">
    <location>
        <begin position="232"/>
        <end position="257"/>
    </location>
</feature>
<gene>
    <name evidence="2" type="ORF">GCM10011374_13140</name>
</gene>
<keyword evidence="1" id="KW-1133">Transmembrane helix</keyword>
<protein>
    <submittedName>
        <fullName evidence="2">Low temperature requirement protein A</fullName>
    </submittedName>
</protein>
<keyword evidence="1" id="KW-0812">Transmembrane</keyword>
<feature type="transmembrane region" description="Helical" evidence="1">
    <location>
        <begin position="206"/>
        <end position="226"/>
    </location>
</feature>
<dbReference type="RefSeq" id="WP_188535451.1">
    <property type="nucleotide sequence ID" value="NZ_BMEQ01000005.1"/>
</dbReference>
<name>A0A917GMZ5_9MICC</name>
<dbReference type="InterPro" id="IPR010640">
    <property type="entry name" value="Low_temperature_requirement_A"/>
</dbReference>
<dbReference type="AlphaFoldDB" id="A0A917GMZ5"/>
<dbReference type="EMBL" id="BMEQ01000005">
    <property type="protein sequence ID" value="GGG51827.1"/>
    <property type="molecule type" value="Genomic_DNA"/>
</dbReference>
<evidence type="ECO:0000313" key="3">
    <source>
        <dbReference type="Proteomes" id="UP000638848"/>
    </source>
</evidence>
<feature type="transmembrane region" description="Helical" evidence="1">
    <location>
        <begin position="46"/>
        <end position="66"/>
    </location>
</feature>
<proteinExistence type="predicted"/>
<keyword evidence="1" id="KW-0472">Membrane</keyword>